<comment type="caution">
    <text evidence="8">The sequence shown here is derived from an EMBL/GenBank/DDBJ whole genome shotgun (WGS) entry which is preliminary data.</text>
</comment>
<dbReference type="InterPro" id="IPR001802">
    <property type="entry name" value="MerP/CopZ"/>
</dbReference>
<feature type="domain" description="HMA" evidence="7">
    <location>
        <begin position="24"/>
        <end position="90"/>
    </location>
</feature>
<dbReference type="InterPro" id="IPR036163">
    <property type="entry name" value="HMA_dom_sf"/>
</dbReference>
<name>A0AAW3V279_9BURK</name>
<keyword evidence="5" id="KW-0574">Periplasm</keyword>
<evidence type="ECO:0000313" key="8">
    <source>
        <dbReference type="EMBL" id="MBB6203455.1"/>
    </source>
</evidence>
<dbReference type="InterPro" id="IPR006121">
    <property type="entry name" value="HMA_dom"/>
</dbReference>
<evidence type="ECO:0000313" key="9">
    <source>
        <dbReference type="Proteomes" id="UP000518681"/>
    </source>
</evidence>
<keyword evidence="4 5" id="KW-0476">Mercury</keyword>
<dbReference type="Gene3D" id="3.30.70.100">
    <property type="match status" value="1"/>
</dbReference>
<evidence type="ECO:0000256" key="6">
    <source>
        <dbReference type="SAM" id="SignalP"/>
    </source>
</evidence>
<dbReference type="GO" id="GO:0030313">
    <property type="term" value="C:cell envelope"/>
    <property type="evidence" value="ECO:0007669"/>
    <property type="project" value="UniProtKB-SubCell"/>
</dbReference>
<organism evidence="8 9">
    <name type="scientific">Paraburkholderia fungorum</name>
    <dbReference type="NCBI Taxonomy" id="134537"/>
    <lineage>
        <taxon>Bacteria</taxon>
        <taxon>Pseudomonadati</taxon>
        <taxon>Pseudomonadota</taxon>
        <taxon>Betaproteobacteria</taxon>
        <taxon>Burkholderiales</taxon>
        <taxon>Burkholderiaceae</taxon>
        <taxon>Paraburkholderia</taxon>
    </lineage>
</organism>
<dbReference type="AlphaFoldDB" id="A0AAW3V279"/>
<evidence type="ECO:0000256" key="3">
    <source>
        <dbReference type="ARBA" id="ARBA00022723"/>
    </source>
</evidence>
<gene>
    <name evidence="5" type="primary">merP</name>
    <name evidence="8" type="ORF">GGD69_004333</name>
</gene>
<evidence type="ECO:0000256" key="5">
    <source>
        <dbReference type="RuleBase" id="RU361212"/>
    </source>
</evidence>
<comment type="function">
    <text evidence="5">Involved in mercury resistance. Acts as a mercury scavenger that specifically binds to a mercuric ion in the periplasm and probably passes it to the cytoplasmic mercuric reductase MerA via the mercuric transport protein MerT.</text>
</comment>
<keyword evidence="3 5" id="KW-0479">Metal-binding</keyword>
<dbReference type="GO" id="GO:0042597">
    <property type="term" value="C:periplasmic space"/>
    <property type="evidence" value="ECO:0007669"/>
    <property type="project" value="UniProtKB-SubCell"/>
</dbReference>
<dbReference type="SUPFAM" id="SSF55008">
    <property type="entry name" value="HMA, heavy metal-associated domain"/>
    <property type="match status" value="1"/>
</dbReference>
<dbReference type="Pfam" id="PF00403">
    <property type="entry name" value="HMA"/>
    <property type="match status" value="1"/>
</dbReference>
<evidence type="ECO:0000256" key="1">
    <source>
        <dbReference type="ARBA" id="ARBA00004196"/>
    </source>
</evidence>
<dbReference type="PANTHER" id="PTHR46594">
    <property type="entry name" value="P-TYPE CATION-TRANSPORTING ATPASE"/>
    <property type="match status" value="1"/>
</dbReference>
<dbReference type="EMBL" id="JACIIK010000007">
    <property type="protein sequence ID" value="MBB6203455.1"/>
    <property type="molecule type" value="Genomic_DNA"/>
</dbReference>
<dbReference type="Proteomes" id="UP000518681">
    <property type="component" value="Unassembled WGS sequence"/>
</dbReference>
<evidence type="ECO:0000259" key="7">
    <source>
        <dbReference type="PROSITE" id="PS50846"/>
    </source>
</evidence>
<keyword evidence="2 5" id="KW-0475">Mercuric resistance</keyword>
<keyword evidence="6" id="KW-0732">Signal</keyword>
<feature type="chain" id="PRO_5043419480" description="Periplasmic mercury ion-binding protein" evidence="6">
    <location>
        <begin position="21"/>
        <end position="95"/>
    </location>
</feature>
<evidence type="ECO:0000256" key="4">
    <source>
        <dbReference type="ARBA" id="ARBA00022914"/>
    </source>
</evidence>
<comment type="subcellular location">
    <subcellularLocation>
        <location evidence="1">Cell envelope</location>
    </subcellularLocation>
    <subcellularLocation>
        <location evidence="5">Periplasm</location>
    </subcellularLocation>
</comment>
<dbReference type="RefSeq" id="WP_028197432.1">
    <property type="nucleotide sequence ID" value="NZ_CADFGE010000005.1"/>
</dbReference>
<dbReference type="NCBIfam" id="TIGR02052">
    <property type="entry name" value="MerP"/>
    <property type="match status" value="1"/>
</dbReference>
<dbReference type="GO" id="GO:0015097">
    <property type="term" value="F:mercury ion transmembrane transporter activity"/>
    <property type="evidence" value="ECO:0007669"/>
    <property type="project" value="UniProtKB-UniRule"/>
</dbReference>
<dbReference type="GO" id="GO:0045340">
    <property type="term" value="F:mercury ion binding"/>
    <property type="evidence" value="ECO:0007669"/>
    <property type="project" value="UniProtKB-UniRule"/>
</dbReference>
<dbReference type="CDD" id="cd00371">
    <property type="entry name" value="HMA"/>
    <property type="match status" value="1"/>
</dbReference>
<feature type="signal peptide" evidence="6">
    <location>
        <begin position="1"/>
        <end position="20"/>
    </location>
</feature>
<dbReference type="PANTHER" id="PTHR46594:SF4">
    <property type="entry name" value="P-TYPE CATION-TRANSPORTING ATPASE"/>
    <property type="match status" value="1"/>
</dbReference>
<dbReference type="PRINTS" id="PR00946">
    <property type="entry name" value="HGSCAVENGER"/>
</dbReference>
<evidence type="ECO:0000256" key="2">
    <source>
        <dbReference type="ARBA" id="ARBA00022466"/>
    </source>
</evidence>
<reference evidence="8 9" key="1">
    <citation type="submission" date="2020-08" db="EMBL/GenBank/DDBJ databases">
        <title>Genomic Encyclopedia of Type Strains, Phase IV (KMG-V): Genome sequencing to study the core and pangenomes of soil and plant-associated prokaryotes.</title>
        <authorList>
            <person name="Whitman W."/>
        </authorList>
    </citation>
    <scope>NUCLEOTIDE SEQUENCE [LARGE SCALE GENOMIC DNA]</scope>
    <source>
        <strain evidence="8 9">SEMIA 4013</strain>
    </source>
</reference>
<accession>A0AAW3V279</accession>
<dbReference type="FunFam" id="3.30.70.100:FF:000005">
    <property type="entry name" value="Copper-exporting P-type ATPase A"/>
    <property type="match status" value="1"/>
</dbReference>
<dbReference type="PROSITE" id="PS50846">
    <property type="entry name" value="HMA_2"/>
    <property type="match status" value="1"/>
</dbReference>
<sequence>MKKLIAVFVATALSAFTALAEELRTVTLDVTNMDCAVCPITVRKALEKVPGVTSAKVDFASKRAEVVFDPKKASVDALTNATTDAGYPSHVKQVQ</sequence>
<dbReference type="InterPro" id="IPR011795">
    <property type="entry name" value="MerP"/>
</dbReference>
<proteinExistence type="predicted"/>
<protein>
    <recommendedName>
        <fullName evidence="5">Periplasmic mercury ion-binding protein</fullName>
    </recommendedName>
</protein>